<gene>
    <name evidence="1" type="ORF">WG66_11337</name>
    <name evidence="2" type="ORF">WG66_7866</name>
</gene>
<dbReference type="AlphaFoldDB" id="A0A0W0FIA5"/>
<dbReference type="Proteomes" id="UP000054988">
    <property type="component" value="Unassembled WGS sequence"/>
</dbReference>
<organism evidence="1 3">
    <name type="scientific">Moniliophthora roreri</name>
    <name type="common">Frosty pod rot fungus</name>
    <name type="synonym">Monilia roreri</name>
    <dbReference type="NCBI Taxonomy" id="221103"/>
    <lineage>
        <taxon>Eukaryota</taxon>
        <taxon>Fungi</taxon>
        <taxon>Dikarya</taxon>
        <taxon>Basidiomycota</taxon>
        <taxon>Agaricomycotina</taxon>
        <taxon>Agaricomycetes</taxon>
        <taxon>Agaricomycetidae</taxon>
        <taxon>Agaricales</taxon>
        <taxon>Marasmiineae</taxon>
        <taxon>Marasmiaceae</taxon>
        <taxon>Moniliophthora</taxon>
    </lineage>
</organism>
<sequence length="40" mass="4784">MPGKKFMRERIRDRVLYVNANNSVSFKNNLYTTYLKSEEA</sequence>
<reference evidence="1 3" key="1">
    <citation type="submission" date="2015-12" db="EMBL/GenBank/DDBJ databases">
        <title>Draft genome sequence of Moniliophthora roreri, the causal agent of frosty pod rot of cacao.</title>
        <authorList>
            <person name="Aime M.C."/>
            <person name="Diaz-Valderrama J.R."/>
            <person name="Kijpornyongpan T."/>
            <person name="Phillips-Mora W."/>
        </authorList>
    </citation>
    <scope>NUCLEOTIDE SEQUENCE [LARGE SCALE GENOMIC DNA]</scope>
    <source>
        <strain evidence="1 3">MCA 2952</strain>
    </source>
</reference>
<evidence type="ECO:0000313" key="1">
    <source>
        <dbReference type="EMBL" id="KTB36074.1"/>
    </source>
</evidence>
<proteinExistence type="predicted"/>
<accession>A0A0W0FIA5</accession>
<comment type="caution">
    <text evidence="1">The sequence shown here is derived from an EMBL/GenBank/DDBJ whole genome shotgun (WGS) entry which is preliminary data.</text>
</comment>
<name>A0A0W0FIA5_MONRR</name>
<evidence type="ECO:0000313" key="3">
    <source>
        <dbReference type="Proteomes" id="UP000054988"/>
    </source>
</evidence>
<dbReference type="EMBL" id="LATX01001668">
    <property type="protein sequence ID" value="KTB39560.1"/>
    <property type="molecule type" value="Genomic_DNA"/>
</dbReference>
<dbReference type="EMBL" id="LATX01001928">
    <property type="protein sequence ID" value="KTB36074.1"/>
    <property type="molecule type" value="Genomic_DNA"/>
</dbReference>
<protein>
    <submittedName>
        <fullName evidence="1">Uncharacterized protein</fullName>
    </submittedName>
</protein>
<evidence type="ECO:0000313" key="2">
    <source>
        <dbReference type="EMBL" id="KTB39560.1"/>
    </source>
</evidence>